<accession>A0A2W4WIF2</accession>
<evidence type="ECO:0000313" key="3">
    <source>
        <dbReference type="Proteomes" id="UP000249081"/>
    </source>
</evidence>
<name>A0A2W4WIF2_9CYAN</name>
<sequence>MKRHLCAIALASLGLISISQPASARPEIASGDQLLTTTVEGCLSRADRLIADLGVQSDQGSIDRTGYFEDGTFRILCYGAGDDSSLAIVFATHDQSADVASSFIQMMLTELSRSESVSQQ</sequence>
<evidence type="ECO:0000256" key="1">
    <source>
        <dbReference type="SAM" id="SignalP"/>
    </source>
</evidence>
<dbReference type="EMBL" id="QBMN01000011">
    <property type="protein sequence ID" value="PZO44913.1"/>
    <property type="molecule type" value="Genomic_DNA"/>
</dbReference>
<organism evidence="2 3">
    <name type="scientific">Shackletoniella antarctica</name>
    <dbReference type="NCBI Taxonomy" id="268115"/>
    <lineage>
        <taxon>Bacteria</taxon>
        <taxon>Bacillati</taxon>
        <taxon>Cyanobacteriota</taxon>
        <taxon>Cyanophyceae</taxon>
        <taxon>Oculatellales</taxon>
        <taxon>Oculatellaceae</taxon>
        <taxon>Shackletoniella</taxon>
    </lineage>
</organism>
<evidence type="ECO:0000313" key="2">
    <source>
        <dbReference type="EMBL" id="PZO44913.1"/>
    </source>
</evidence>
<feature type="chain" id="PRO_5015860867" evidence="1">
    <location>
        <begin position="25"/>
        <end position="120"/>
    </location>
</feature>
<proteinExistence type="predicted"/>
<dbReference type="Proteomes" id="UP000249081">
    <property type="component" value="Unassembled WGS sequence"/>
</dbReference>
<reference evidence="2 3" key="2">
    <citation type="submission" date="2018-06" db="EMBL/GenBank/DDBJ databases">
        <title>Metagenomic assembly of (sub)arctic Cyanobacteria and their associated microbiome from non-axenic cultures.</title>
        <authorList>
            <person name="Baurain D."/>
        </authorList>
    </citation>
    <scope>NUCLEOTIDE SEQUENCE [LARGE SCALE GENOMIC DNA]</scope>
    <source>
        <strain evidence="2">ULC041bin1</strain>
    </source>
</reference>
<dbReference type="AlphaFoldDB" id="A0A2W4WIF2"/>
<reference evidence="3" key="1">
    <citation type="submission" date="2018-04" db="EMBL/GenBank/DDBJ databases">
        <authorList>
            <person name="Cornet L."/>
        </authorList>
    </citation>
    <scope>NUCLEOTIDE SEQUENCE [LARGE SCALE GENOMIC DNA]</scope>
</reference>
<protein>
    <submittedName>
        <fullName evidence="2">Uncharacterized protein</fullName>
    </submittedName>
</protein>
<feature type="signal peptide" evidence="1">
    <location>
        <begin position="1"/>
        <end position="24"/>
    </location>
</feature>
<keyword evidence="1" id="KW-0732">Signal</keyword>
<comment type="caution">
    <text evidence="2">The sequence shown here is derived from an EMBL/GenBank/DDBJ whole genome shotgun (WGS) entry which is preliminary data.</text>
</comment>
<gene>
    <name evidence="2" type="ORF">DCF17_02760</name>
</gene>